<reference evidence="2 3" key="2">
    <citation type="submission" date="2018-03" db="EMBL/GenBank/DDBJ databases">
        <title>The ancient ancestry and fast evolution of plastids.</title>
        <authorList>
            <person name="Moore K.R."/>
            <person name="Magnabosco C."/>
            <person name="Momper L."/>
            <person name="Gold D.A."/>
            <person name="Bosak T."/>
            <person name="Fournier G.P."/>
        </authorList>
    </citation>
    <scope>NUCLEOTIDE SEQUENCE [LARGE SCALE GENOMIC DNA]</scope>
    <source>
        <strain evidence="2 3">ULC007</strain>
    </source>
</reference>
<name>A0A2T1D637_9CYAN</name>
<dbReference type="InterPro" id="IPR031009">
    <property type="entry name" value="Tcm_partner"/>
</dbReference>
<keyword evidence="3" id="KW-1185">Reference proteome</keyword>
<dbReference type="RefSeq" id="WP_106254152.1">
    <property type="nucleotide sequence ID" value="NZ_PVWG01000050.1"/>
</dbReference>
<sequence length="378" mass="43012">MTGNSFFDEQKEQSLIKARIVEKYFWVWAKVIIPTAKKSSVSEPKIAYIDLFAGAGRYKDGSKSTPVKVLETAISDPDMRNMLVSIFNDVDADNVDSLQQAIDLIPGIESLRYRPQILNHEVGDNIVKTFKERRLVPTLFFVDPFGYKGLSLQLINSVVKDWGCDCIFFFNYNRINMGLSNVAVQDHMNALFGQSRADQVREQLKPLAPQERELTVVEAICEALKEMGGEYVLPFRFKHEIENRTSHHLIFVSKHVKGYEIMKDIMAKESTDQAQGVPSFEYNPATAQQPLLFELTRPLDELESMLLDRFAGRAMTMKEIYDQHHVGKPYIGKNYKVALSKLEAQGKIVAEPPASKRRKMKGETTFADSVKVKFPSMQ</sequence>
<protein>
    <recommendedName>
        <fullName evidence="1">GMT-like wHTH domain-containing protein</fullName>
    </recommendedName>
</protein>
<evidence type="ECO:0000259" key="1">
    <source>
        <dbReference type="Pfam" id="PF22560"/>
    </source>
</evidence>
<proteinExistence type="predicted"/>
<accession>A0A2T1D637</accession>
<evidence type="ECO:0000313" key="3">
    <source>
        <dbReference type="Proteomes" id="UP000238634"/>
    </source>
</evidence>
<dbReference type="AlphaFoldDB" id="A0A2T1D637"/>
<dbReference type="InterPro" id="IPR054339">
    <property type="entry name" value="GMT_wHTH"/>
</dbReference>
<dbReference type="NCBIfam" id="TIGR04474">
    <property type="entry name" value="tcm_partner"/>
    <property type="match status" value="1"/>
</dbReference>
<dbReference type="EMBL" id="PVWG01000050">
    <property type="protein sequence ID" value="PSB15940.1"/>
    <property type="molecule type" value="Genomic_DNA"/>
</dbReference>
<organism evidence="2 3">
    <name type="scientific">Phormidesmis priestleyi ULC007</name>
    <dbReference type="NCBI Taxonomy" id="1920490"/>
    <lineage>
        <taxon>Bacteria</taxon>
        <taxon>Bacillati</taxon>
        <taxon>Cyanobacteriota</taxon>
        <taxon>Cyanophyceae</taxon>
        <taxon>Leptolyngbyales</taxon>
        <taxon>Leptolyngbyaceae</taxon>
        <taxon>Phormidesmis</taxon>
    </lineage>
</organism>
<feature type="domain" description="GMT-like wHTH" evidence="1">
    <location>
        <begin position="281"/>
        <end position="354"/>
    </location>
</feature>
<comment type="caution">
    <text evidence="2">The sequence shown here is derived from an EMBL/GenBank/DDBJ whole genome shotgun (WGS) entry which is preliminary data.</text>
</comment>
<dbReference type="Proteomes" id="UP000238634">
    <property type="component" value="Unassembled WGS sequence"/>
</dbReference>
<reference evidence="2 3" key="1">
    <citation type="submission" date="2018-02" db="EMBL/GenBank/DDBJ databases">
        <authorList>
            <person name="Cohen D.B."/>
            <person name="Kent A.D."/>
        </authorList>
    </citation>
    <scope>NUCLEOTIDE SEQUENCE [LARGE SCALE GENOMIC DNA]</scope>
    <source>
        <strain evidence="2 3">ULC007</strain>
    </source>
</reference>
<gene>
    <name evidence="2" type="ORF">C7B65_23070</name>
</gene>
<dbReference type="Pfam" id="PF22560">
    <property type="entry name" value="GMT-wHTH"/>
    <property type="match status" value="1"/>
</dbReference>
<evidence type="ECO:0000313" key="2">
    <source>
        <dbReference type="EMBL" id="PSB15940.1"/>
    </source>
</evidence>